<dbReference type="EC" id="3.6.4.13" evidence="10"/>
<evidence type="ECO:0000313" key="15">
    <source>
        <dbReference type="Proteomes" id="UP000033710"/>
    </source>
</evidence>
<keyword evidence="5 10" id="KW-0378">Hydrolase</keyword>
<evidence type="ECO:0000256" key="8">
    <source>
        <dbReference type="ARBA" id="ARBA00022884"/>
    </source>
</evidence>
<feature type="compositionally biased region" description="Low complexity" evidence="11">
    <location>
        <begin position="427"/>
        <end position="437"/>
    </location>
</feature>
<comment type="subcellular location">
    <subcellularLocation>
        <location evidence="1">Nucleus</location>
        <location evidence="1">Nucleolus</location>
    </subcellularLocation>
</comment>
<dbReference type="GO" id="GO:0005524">
    <property type="term" value="F:ATP binding"/>
    <property type="evidence" value="ECO:0007669"/>
    <property type="project" value="UniProtKB-UniRule"/>
</dbReference>
<dbReference type="KEGG" id="ssck:SPSK_07023"/>
<proteinExistence type="inferred from homology"/>
<dbReference type="InterPro" id="IPR001650">
    <property type="entry name" value="Helicase_C-like"/>
</dbReference>
<reference evidence="14 15" key="2">
    <citation type="journal article" date="2015" name="Eukaryot. Cell">
        <title>Asexual propagation of a virulent clone complex in a human and feline outbreak of sporotrichosis.</title>
        <authorList>
            <person name="Teixeira Mde M."/>
            <person name="Rodrigues A.M."/>
            <person name="Tsui C.K."/>
            <person name="de Almeida L.G."/>
            <person name="Van Diepeningen A.D."/>
            <person name="van den Ende B.G."/>
            <person name="Fernandes G.F."/>
            <person name="Kano R."/>
            <person name="Hamelin R.C."/>
            <person name="Lopes-Bezerra L.M."/>
            <person name="Vasconcelos A.T."/>
            <person name="de Hoog S."/>
            <person name="de Camargo Z.P."/>
            <person name="Felipe M.S."/>
        </authorList>
    </citation>
    <scope>NUCLEOTIDE SEQUENCE [LARGE SCALE GENOMIC DNA]</scope>
    <source>
        <strain evidence="14 15">1099-18</strain>
    </source>
</reference>
<feature type="region of interest" description="Disordered" evidence="11">
    <location>
        <begin position="739"/>
        <end position="781"/>
    </location>
</feature>
<dbReference type="EMBL" id="AXCR01000004">
    <property type="protein sequence ID" value="KJR88927.1"/>
    <property type="molecule type" value="Genomic_DNA"/>
</dbReference>
<feature type="compositionally biased region" description="Acidic residues" evidence="11">
    <location>
        <begin position="877"/>
        <end position="892"/>
    </location>
</feature>
<dbReference type="GO" id="GO:0003723">
    <property type="term" value="F:RNA binding"/>
    <property type="evidence" value="ECO:0007669"/>
    <property type="project" value="UniProtKB-UniRule"/>
</dbReference>
<feature type="region of interest" description="Disordered" evidence="11">
    <location>
        <begin position="848"/>
        <end position="917"/>
    </location>
</feature>
<evidence type="ECO:0000259" key="12">
    <source>
        <dbReference type="PROSITE" id="PS51192"/>
    </source>
</evidence>
<dbReference type="PROSITE" id="PS51194">
    <property type="entry name" value="HELICASE_CTER"/>
    <property type="match status" value="1"/>
</dbReference>
<gene>
    <name evidence="14" type="ORF">SPSK_07023</name>
</gene>
<organism evidence="14 15">
    <name type="scientific">Sporothrix schenckii 1099-18</name>
    <dbReference type="NCBI Taxonomy" id="1397361"/>
    <lineage>
        <taxon>Eukaryota</taxon>
        <taxon>Fungi</taxon>
        <taxon>Dikarya</taxon>
        <taxon>Ascomycota</taxon>
        <taxon>Pezizomycotina</taxon>
        <taxon>Sordariomycetes</taxon>
        <taxon>Sordariomycetidae</taxon>
        <taxon>Ophiostomatales</taxon>
        <taxon>Ophiostomataceae</taxon>
        <taxon>Sporothrix</taxon>
    </lineage>
</organism>
<evidence type="ECO:0000259" key="13">
    <source>
        <dbReference type="PROSITE" id="PS51194"/>
    </source>
</evidence>
<feature type="region of interest" description="Disordered" evidence="11">
    <location>
        <begin position="23"/>
        <end position="119"/>
    </location>
</feature>
<feature type="compositionally biased region" description="Basic and acidic residues" evidence="11">
    <location>
        <begin position="694"/>
        <end position="706"/>
    </location>
</feature>
<dbReference type="PROSITE" id="PS51192">
    <property type="entry name" value="HELICASE_ATP_BIND_1"/>
    <property type="match status" value="1"/>
</dbReference>
<dbReference type="SUPFAM" id="SSF52540">
    <property type="entry name" value="P-loop containing nucleoside triphosphate hydrolases"/>
    <property type="match status" value="1"/>
</dbReference>
<evidence type="ECO:0000256" key="1">
    <source>
        <dbReference type="ARBA" id="ARBA00004604"/>
    </source>
</evidence>
<feature type="compositionally biased region" description="Low complexity" evidence="11">
    <location>
        <begin position="107"/>
        <end position="119"/>
    </location>
</feature>
<evidence type="ECO:0000256" key="9">
    <source>
        <dbReference type="ARBA" id="ARBA00023242"/>
    </source>
</evidence>
<keyword evidence="2" id="KW-0690">Ribosome biogenesis</keyword>
<feature type="compositionally biased region" description="Basic and acidic residues" evidence="11">
    <location>
        <begin position="413"/>
        <end position="424"/>
    </location>
</feature>
<dbReference type="AlphaFoldDB" id="A0A0F2MH04"/>
<protein>
    <recommendedName>
        <fullName evidence="10">ATP-dependent RNA helicase</fullName>
        <ecNumber evidence="10">3.6.4.13</ecNumber>
    </recommendedName>
</protein>
<dbReference type="GO" id="GO:0006364">
    <property type="term" value="P:rRNA processing"/>
    <property type="evidence" value="ECO:0007669"/>
    <property type="project" value="UniProtKB-KW"/>
</dbReference>
<dbReference type="SMART" id="SM01178">
    <property type="entry name" value="DUF4217"/>
    <property type="match status" value="1"/>
</dbReference>
<dbReference type="VEuPathDB" id="FungiDB:SPSK_07023"/>
<dbReference type="SMART" id="SM00490">
    <property type="entry name" value="HELICc"/>
    <property type="match status" value="1"/>
</dbReference>
<dbReference type="InterPro" id="IPR011545">
    <property type="entry name" value="DEAD/DEAH_box_helicase_dom"/>
</dbReference>
<evidence type="ECO:0000256" key="4">
    <source>
        <dbReference type="ARBA" id="ARBA00022741"/>
    </source>
</evidence>
<keyword evidence="7 10" id="KW-0067">ATP-binding</keyword>
<keyword evidence="9" id="KW-0539">Nucleus</keyword>
<feature type="compositionally biased region" description="Basic and acidic residues" evidence="11">
    <location>
        <begin position="28"/>
        <end position="75"/>
    </location>
</feature>
<comment type="catalytic activity">
    <reaction evidence="10">
        <text>ATP + H2O = ADP + phosphate + H(+)</text>
        <dbReference type="Rhea" id="RHEA:13065"/>
        <dbReference type="ChEBI" id="CHEBI:15377"/>
        <dbReference type="ChEBI" id="CHEBI:15378"/>
        <dbReference type="ChEBI" id="CHEBI:30616"/>
        <dbReference type="ChEBI" id="CHEBI:43474"/>
        <dbReference type="ChEBI" id="CHEBI:456216"/>
        <dbReference type="EC" id="3.6.4.13"/>
    </reaction>
</comment>
<dbReference type="InterPro" id="IPR027417">
    <property type="entry name" value="P-loop_NTPase"/>
</dbReference>
<evidence type="ECO:0000256" key="6">
    <source>
        <dbReference type="ARBA" id="ARBA00022806"/>
    </source>
</evidence>
<feature type="region of interest" description="Disordered" evidence="11">
    <location>
        <begin position="409"/>
        <end position="437"/>
    </location>
</feature>
<dbReference type="Pfam" id="PF00270">
    <property type="entry name" value="DEAD"/>
    <property type="match status" value="1"/>
</dbReference>
<keyword evidence="3" id="KW-0698">rRNA processing</keyword>
<accession>A0A0F2MH04</accession>
<dbReference type="PANTHER" id="PTHR24031">
    <property type="entry name" value="RNA HELICASE"/>
    <property type="match status" value="1"/>
</dbReference>
<dbReference type="GO" id="GO:0005730">
    <property type="term" value="C:nucleolus"/>
    <property type="evidence" value="ECO:0007669"/>
    <property type="project" value="UniProtKB-SubCell"/>
</dbReference>
<evidence type="ECO:0000256" key="11">
    <source>
        <dbReference type="SAM" id="MobiDB-lite"/>
    </source>
</evidence>
<dbReference type="OrthoDB" id="422663at2759"/>
<comment type="similarity">
    <text evidence="10">Belongs to the DEAD box helicase family.</text>
</comment>
<dbReference type="Gene3D" id="3.40.50.300">
    <property type="entry name" value="P-loop containing nucleotide triphosphate hydrolases"/>
    <property type="match status" value="2"/>
</dbReference>
<keyword evidence="4 10" id="KW-0547">Nucleotide-binding</keyword>
<feature type="region of interest" description="Disordered" evidence="11">
    <location>
        <begin position="692"/>
        <end position="715"/>
    </location>
</feature>
<name>A0A0F2MH04_SPOSC</name>
<evidence type="ECO:0000256" key="2">
    <source>
        <dbReference type="ARBA" id="ARBA00022517"/>
    </source>
</evidence>
<dbReference type="InterPro" id="IPR025313">
    <property type="entry name" value="SPB4-like_CTE"/>
</dbReference>
<comment type="domain">
    <text evidence="10">The Q motif is unique to and characteristic of the DEAD box family of RNA helicases and controls ATP binding and hydrolysis.</text>
</comment>
<reference evidence="14 15" key="1">
    <citation type="journal article" date="2014" name="BMC Genomics">
        <title>Comparative genomics of the major fungal agents of human and animal Sporotrichosis: Sporothrix schenckii and Sporothrix brasiliensis.</title>
        <authorList>
            <person name="Teixeira M.M."/>
            <person name="de Almeida L.G."/>
            <person name="Kubitschek-Barreira P."/>
            <person name="Alves F.L."/>
            <person name="Kioshima E.S."/>
            <person name="Abadio A.K."/>
            <person name="Fernandes L."/>
            <person name="Derengowski L.S."/>
            <person name="Ferreira K.S."/>
            <person name="Souza R.C."/>
            <person name="Ruiz J.C."/>
            <person name="de Andrade N.C."/>
            <person name="Paes H.C."/>
            <person name="Nicola A.M."/>
            <person name="Albuquerque P."/>
            <person name="Gerber A.L."/>
            <person name="Martins V.P."/>
            <person name="Peconick L.D."/>
            <person name="Neto A.V."/>
            <person name="Chaucanez C.B."/>
            <person name="Silva P.A."/>
            <person name="Cunha O.L."/>
            <person name="de Oliveira F.F."/>
            <person name="dos Santos T.C."/>
            <person name="Barros A.L."/>
            <person name="Soares M.A."/>
            <person name="de Oliveira L.M."/>
            <person name="Marini M.M."/>
            <person name="Villalobos-Duno H."/>
            <person name="Cunha M.M."/>
            <person name="de Hoog S."/>
            <person name="da Silveira J.F."/>
            <person name="Henrissat B."/>
            <person name="Nino-Vega G.A."/>
            <person name="Cisalpino P.S."/>
            <person name="Mora-Montes H.M."/>
            <person name="Almeida S.R."/>
            <person name="Stajich J.E."/>
            <person name="Lopes-Bezerra L.M."/>
            <person name="Vasconcelos A.T."/>
            <person name="Felipe M.S."/>
        </authorList>
    </citation>
    <scope>NUCLEOTIDE SEQUENCE [LARGE SCALE GENOMIC DNA]</scope>
    <source>
        <strain evidence="14 15">1099-18</strain>
    </source>
</reference>
<dbReference type="GO" id="GO:0003724">
    <property type="term" value="F:RNA helicase activity"/>
    <property type="evidence" value="ECO:0007669"/>
    <property type="project" value="UniProtKB-EC"/>
</dbReference>
<evidence type="ECO:0000256" key="5">
    <source>
        <dbReference type="ARBA" id="ARBA00022801"/>
    </source>
</evidence>
<keyword evidence="6 10" id="KW-0347">Helicase</keyword>
<feature type="domain" description="Helicase ATP-binding" evidence="12">
    <location>
        <begin position="195"/>
        <end position="406"/>
    </location>
</feature>
<feature type="compositionally biased region" description="Low complexity" evidence="11">
    <location>
        <begin position="863"/>
        <end position="876"/>
    </location>
</feature>
<dbReference type="InterPro" id="IPR014001">
    <property type="entry name" value="Helicase_ATP-bd"/>
</dbReference>
<dbReference type="GO" id="GO:0016787">
    <property type="term" value="F:hydrolase activity"/>
    <property type="evidence" value="ECO:0007669"/>
    <property type="project" value="UniProtKB-KW"/>
</dbReference>
<comment type="caution">
    <text evidence="14">The sequence shown here is derived from an EMBL/GenBank/DDBJ whole genome shotgun (WGS) entry which is preliminary data.</text>
</comment>
<keyword evidence="8 10" id="KW-0694">RNA-binding</keyword>
<evidence type="ECO:0000256" key="7">
    <source>
        <dbReference type="ARBA" id="ARBA00022840"/>
    </source>
</evidence>
<dbReference type="Proteomes" id="UP000033710">
    <property type="component" value="Unassembled WGS sequence"/>
</dbReference>
<comment type="function">
    <text evidence="10">RNA helicase.</text>
</comment>
<dbReference type="RefSeq" id="XP_016591603.1">
    <property type="nucleotide sequence ID" value="XM_016733693.1"/>
</dbReference>
<dbReference type="GeneID" id="27668970"/>
<evidence type="ECO:0000313" key="14">
    <source>
        <dbReference type="EMBL" id="KJR88927.1"/>
    </source>
</evidence>
<sequence length="917" mass="97000">MADGGMILNIDLDNLPPITQQVTFKGGKWRDRKAAQRDFKKRQQGDSPTKHMAADAGDRPTKRPRPDDRSGDARAAKRHTGGGGGGDGGGGDGDRSAQPRWQPSRPMGPGAAPVAAGRPQNGVTSRLFTAIPEHMTNLDDADEARAGTVLRPSNAPLSDEAATFLKLGLSRRIARQLSEYMALKAPTAIQRNALRQLVGSDSDAFLQAETGSGKTLAYLLPIVQRLLALSEANDGTRRAGGVRLSRGGLGLFAVVLAPTRELCTQIAAVLDKLLGCAPWLQASTVVGGENKKAEKARLRKGVNILVATPGRLTDHLDHTDVLDVSRVRWLVLDEGDRLMEMGFEKDIRAIVGKIRSAATVATTTKDGQPLPDGVLPARRVTVLCSATMKMNAIKLGELTLEDAVHVTSAGEDADTKATEAKEEGGEAETTTTTHPETAAFSAPSQLKQTYAIVPAKLRLVTLIGLLRSTFARKGAVMKAIVFLSCADSVDFHFDLLRAFGDDGQPIANKIVPAVVPAADDGDSNDSKPTATSTAAAIKNAKMAAAAASTTASTVAPAAYITSAANRTVVLHKLHGSLEQPVRKATLASFRHATDPALLITTDIAARGLDVPTVDLVVEYDPAMAVDDHLHRIGRTARAGRAGSTTLFVQPGSEEGYVGFVKQVSSSVLHPQLYDAVLQKGYAAPVPLPAAFTAHDGDDSVPVEHDPSQAQQSWTKRAEALQLHIEQRLLKSAAAPVATGANADTGVSKSAWQARNAKTDKKHQKDKKDKDTKEGGSAAAPTLLDAARQAFRSHIRAYATHAHDERGFFDMTRLHLGHMAKSFGLREAPGNMRGGVQRLAAKKRATAVATAAGRKQHTKPKTKAGASSSAAAAQGPGDSDDERFDGGAGDDEAAAAARRMQQKMKEMMSNPAAEFNIG</sequence>
<dbReference type="Pfam" id="PF13959">
    <property type="entry name" value="CTE_SPB4"/>
    <property type="match status" value="1"/>
</dbReference>
<feature type="compositionally biased region" description="Gly residues" evidence="11">
    <location>
        <begin position="81"/>
        <end position="91"/>
    </location>
</feature>
<dbReference type="Pfam" id="PF00271">
    <property type="entry name" value="Helicase_C"/>
    <property type="match status" value="1"/>
</dbReference>
<dbReference type="CDD" id="cd18787">
    <property type="entry name" value="SF2_C_DEAD"/>
    <property type="match status" value="1"/>
</dbReference>
<evidence type="ECO:0000256" key="10">
    <source>
        <dbReference type="RuleBase" id="RU365068"/>
    </source>
</evidence>
<feature type="domain" description="Helicase C-terminal" evidence="13">
    <location>
        <begin position="536"/>
        <end position="683"/>
    </location>
</feature>
<dbReference type="SMART" id="SM00487">
    <property type="entry name" value="DEXDc"/>
    <property type="match status" value="1"/>
</dbReference>
<evidence type="ECO:0000256" key="3">
    <source>
        <dbReference type="ARBA" id="ARBA00022552"/>
    </source>
</evidence>